<evidence type="ECO:0000256" key="2">
    <source>
        <dbReference type="ARBA" id="ARBA00022759"/>
    </source>
</evidence>
<dbReference type="REBASE" id="261710">
    <property type="entry name" value="V.Esp3246ORFPP"/>
</dbReference>
<dbReference type="OrthoDB" id="9801520at2"/>
<dbReference type="NCBIfam" id="TIGR00632">
    <property type="entry name" value="vsr"/>
    <property type="match status" value="1"/>
</dbReference>
<keyword evidence="3" id="KW-0227">DNA damage</keyword>
<evidence type="ECO:0000256" key="7">
    <source>
        <dbReference type="SAM" id="MobiDB-lite"/>
    </source>
</evidence>
<evidence type="ECO:0000313" key="9">
    <source>
        <dbReference type="Proteomes" id="UP000264006"/>
    </source>
</evidence>
<keyword evidence="1" id="KW-0540">Nuclease</keyword>
<dbReference type="GO" id="GO:0016787">
    <property type="term" value="F:hydrolase activity"/>
    <property type="evidence" value="ECO:0007669"/>
    <property type="project" value="UniProtKB-KW"/>
</dbReference>
<dbReference type="RefSeq" id="WP_114590671.1">
    <property type="nucleotide sequence ID" value="NZ_CP031165.1"/>
</dbReference>
<dbReference type="GO" id="GO:0006298">
    <property type="term" value="P:mismatch repair"/>
    <property type="evidence" value="ECO:0007669"/>
    <property type="project" value="InterPro"/>
</dbReference>
<dbReference type="KEGG" id="euz:DVS28_a1243"/>
<keyword evidence="4" id="KW-0378">Hydrolase</keyword>
<evidence type="ECO:0000256" key="1">
    <source>
        <dbReference type="ARBA" id="ARBA00022722"/>
    </source>
</evidence>
<dbReference type="InterPro" id="IPR011335">
    <property type="entry name" value="Restrct_endonuc-II-like"/>
</dbReference>
<dbReference type="InterPro" id="IPR004603">
    <property type="entry name" value="DNA_mismatch_endonuc_vsr"/>
</dbReference>
<gene>
    <name evidence="8" type="ORF">DVS28_a1243</name>
</gene>
<name>A0A346XUP6_9ACTN</name>
<keyword evidence="9" id="KW-1185">Reference proteome</keyword>
<reference evidence="8 9" key="1">
    <citation type="submission" date="2018-09" db="EMBL/GenBank/DDBJ databases">
        <title>Complete genome sequence of Euzebya sp. DY32-46 isolated from seawater of Pacific Ocean.</title>
        <authorList>
            <person name="Xu L."/>
            <person name="Wu Y.-H."/>
            <person name="Xu X.-W."/>
        </authorList>
    </citation>
    <scope>NUCLEOTIDE SEQUENCE [LARGE SCALE GENOMIC DNA]</scope>
    <source>
        <strain evidence="8 9">DY32-46</strain>
    </source>
</reference>
<dbReference type="CDD" id="cd00221">
    <property type="entry name" value="Vsr"/>
    <property type="match status" value="1"/>
</dbReference>
<evidence type="ECO:0000313" key="8">
    <source>
        <dbReference type="EMBL" id="AXV05943.1"/>
    </source>
</evidence>
<dbReference type="Gene3D" id="3.40.960.10">
    <property type="entry name" value="VSR Endonuclease"/>
    <property type="match status" value="1"/>
</dbReference>
<organism evidence="8 9">
    <name type="scientific">Euzebya pacifica</name>
    <dbReference type="NCBI Taxonomy" id="1608957"/>
    <lineage>
        <taxon>Bacteria</taxon>
        <taxon>Bacillati</taxon>
        <taxon>Actinomycetota</taxon>
        <taxon>Nitriliruptoria</taxon>
        <taxon>Euzebyales</taxon>
    </lineage>
</organism>
<dbReference type="Proteomes" id="UP000264006">
    <property type="component" value="Chromosome"/>
</dbReference>
<evidence type="ECO:0000256" key="3">
    <source>
        <dbReference type="ARBA" id="ARBA00022763"/>
    </source>
</evidence>
<dbReference type="SUPFAM" id="SSF52980">
    <property type="entry name" value="Restriction endonuclease-like"/>
    <property type="match status" value="1"/>
</dbReference>
<feature type="compositionally biased region" description="Basic and acidic residues" evidence="7">
    <location>
        <begin position="1"/>
        <end position="12"/>
    </location>
</feature>
<keyword evidence="5" id="KW-0234">DNA repair</keyword>
<evidence type="ECO:0000256" key="6">
    <source>
        <dbReference type="ARBA" id="ARBA00029466"/>
    </source>
</evidence>
<proteinExistence type="inferred from homology"/>
<comment type="similarity">
    <text evidence="6">Belongs to the Vsr family.</text>
</comment>
<feature type="region of interest" description="Disordered" evidence="7">
    <location>
        <begin position="1"/>
        <end position="25"/>
    </location>
</feature>
<dbReference type="Pfam" id="PF03852">
    <property type="entry name" value="Vsr"/>
    <property type="match status" value="1"/>
</dbReference>
<dbReference type="AlphaFoldDB" id="A0A346XUP6"/>
<protein>
    <submittedName>
        <fullName evidence="8">Very-short-patch mismatch repair endonuclease (G-T specific)</fullName>
    </submittedName>
</protein>
<evidence type="ECO:0000256" key="5">
    <source>
        <dbReference type="ARBA" id="ARBA00023204"/>
    </source>
</evidence>
<keyword evidence="2 8" id="KW-0255">Endonuclease</keyword>
<dbReference type="GO" id="GO:0004519">
    <property type="term" value="F:endonuclease activity"/>
    <property type="evidence" value="ECO:0007669"/>
    <property type="project" value="UniProtKB-KW"/>
</dbReference>
<accession>A0A346XUP6</accession>
<dbReference type="EMBL" id="CP031165">
    <property type="protein sequence ID" value="AXV05943.1"/>
    <property type="molecule type" value="Genomic_DNA"/>
</dbReference>
<sequence length="138" mass="15638">MEGPVPRDEGTRRRLSAQRSTDTKPEMALRRLLHRRGMRYRVHHPVPGTRRRMDLAFLGPKVAVFVDGCFWHACPEHGTAPANNAGWWADKLATNVARDADTDRRLAEAGWAVVRIWEHVDPVEAADRVQAAVRSRTP</sequence>
<evidence type="ECO:0000256" key="4">
    <source>
        <dbReference type="ARBA" id="ARBA00022801"/>
    </source>
</evidence>